<gene>
    <name evidence="1" type="ORF">VN24_25975</name>
</gene>
<protein>
    <recommendedName>
        <fullName evidence="3">YqzE family protein</fullName>
    </recommendedName>
</protein>
<dbReference type="OrthoDB" id="2691835at2"/>
<evidence type="ECO:0000313" key="1">
    <source>
        <dbReference type="EMBL" id="AJY77375.1"/>
    </source>
</evidence>
<dbReference type="Pfam" id="PF14038">
    <property type="entry name" value="YqzE"/>
    <property type="match status" value="1"/>
</dbReference>
<reference evidence="1 2" key="1">
    <citation type="journal article" date="2015" name="J. Biotechnol.">
        <title>Complete genome sequence of Paenibacillus beijingensis 7188(T) (=DSM 24997(T)), a novel rhizobacterium from jujube garden soil.</title>
        <authorList>
            <person name="Kwak Y."/>
            <person name="Shin J.H."/>
        </authorList>
    </citation>
    <scope>NUCLEOTIDE SEQUENCE [LARGE SCALE GENOMIC DNA]</scope>
    <source>
        <strain evidence="1 2">DSM 24997</strain>
    </source>
</reference>
<dbReference type="AlphaFoldDB" id="A0A0D5NQC1"/>
<proteinExistence type="predicted"/>
<dbReference type="InterPro" id="IPR025622">
    <property type="entry name" value="YqzE"/>
</dbReference>
<dbReference type="PATRIC" id="fig|1126833.4.peg.5716"/>
<dbReference type="EMBL" id="CP011058">
    <property type="protein sequence ID" value="AJY77375.1"/>
    <property type="molecule type" value="Genomic_DNA"/>
</dbReference>
<name>A0A0D5NQC1_9BACL</name>
<dbReference type="STRING" id="1126833.VN24_25975"/>
<accession>A0A0D5NQC1</accession>
<dbReference type="Proteomes" id="UP000032633">
    <property type="component" value="Chromosome"/>
</dbReference>
<dbReference type="RefSeq" id="WP_045672800.1">
    <property type="nucleotide sequence ID" value="NZ_CP011058.1"/>
</dbReference>
<organism evidence="1 2">
    <name type="scientific">Paenibacillus beijingensis</name>
    <dbReference type="NCBI Taxonomy" id="1126833"/>
    <lineage>
        <taxon>Bacteria</taxon>
        <taxon>Bacillati</taxon>
        <taxon>Bacillota</taxon>
        <taxon>Bacilli</taxon>
        <taxon>Bacillales</taxon>
        <taxon>Paenibacillaceae</taxon>
        <taxon>Paenibacillus</taxon>
    </lineage>
</organism>
<sequence length="64" mass="7828">MAESEDWIKYMTGRFVTYVDTPRDIRRETKKAAKAVQEPWLTRWFGMGPMGMMLWMRGIWRDRR</sequence>
<keyword evidence="2" id="KW-1185">Reference proteome</keyword>
<dbReference type="KEGG" id="pbj:VN24_25975"/>
<evidence type="ECO:0008006" key="3">
    <source>
        <dbReference type="Google" id="ProtNLM"/>
    </source>
</evidence>
<dbReference type="HOGENOM" id="CLU_195274_1_0_9"/>
<reference evidence="2" key="2">
    <citation type="submission" date="2015-03" db="EMBL/GenBank/DDBJ databases">
        <title>Genome sequence of Paenibacillus beijingensis strain DSM 24997T.</title>
        <authorList>
            <person name="Kwak Y."/>
            <person name="Shin J.-H."/>
        </authorList>
    </citation>
    <scope>NUCLEOTIDE SEQUENCE [LARGE SCALE GENOMIC DNA]</scope>
    <source>
        <strain evidence="2">DSM 24997</strain>
    </source>
</reference>
<evidence type="ECO:0000313" key="2">
    <source>
        <dbReference type="Proteomes" id="UP000032633"/>
    </source>
</evidence>